<name>A0A3B0TGF7_9ZZZZ</name>
<dbReference type="SUPFAM" id="SSF56399">
    <property type="entry name" value="ADP-ribosylation"/>
    <property type="match status" value="1"/>
</dbReference>
<dbReference type="PANTHER" id="PTHR34129">
    <property type="entry name" value="BLR1139 PROTEIN"/>
    <property type="match status" value="1"/>
</dbReference>
<dbReference type="InterPro" id="IPR009297">
    <property type="entry name" value="DUF952"/>
</dbReference>
<protein>
    <recommendedName>
        <fullName evidence="2">DUF952 domain-containing protein</fullName>
    </recommendedName>
</protein>
<evidence type="ECO:0008006" key="2">
    <source>
        <dbReference type="Google" id="ProtNLM"/>
    </source>
</evidence>
<dbReference type="Pfam" id="PF06108">
    <property type="entry name" value="DUF952"/>
    <property type="match status" value="1"/>
</dbReference>
<sequence>MNFMKSPAPEFIYKIFTNKQWEEAKRFERMPIAPIDEADGYIHLSTAAQLAKTLELYFAGQRDVEILAISSQKVSTNLRWEPSRGGELFPHLYAALKMSDIEWQTNLSVAKDGKCQLPDKIV</sequence>
<dbReference type="PANTHER" id="PTHR34129:SF1">
    <property type="entry name" value="DUF952 DOMAIN-CONTAINING PROTEIN"/>
    <property type="match status" value="1"/>
</dbReference>
<organism evidence="1">
    <name type="scientific">hydrothermal vent metagenome</name>
    <dbReference type="NCBI Taxonomy" id="652676"/>
    <lineage>
        <taxon>unclassified sequences</taxon>
        <taxon>metagenomes</taxon>
        <taxon>ecological metagenomes</taxon>
    </lineage>
</organism>
<reference evidence="1" key="1">
    <citation type="submission" date="2018-06" db="EMBL/GenBank/DDBJ databases">
        <authorList>
            <person name="Zhirakovskaya E."/>
        </authorList>
    </citation>
    <scope>NUCLEOTIDE SEQUENCE</scope>
</reference>
<accession>A0A3B0TGF7</accession>
<dbReference type="Gene3D" id="3.20.170.20">
    <property type="entry name" value="Protein of unknown function DUF952"/>
    <property type="match status" value="1"/>
</dbReference>
<gene>
    <name evidence="1" type="ORF">MNBD_ALPHA11-621</name>
</gene>
<dbReference type="AlphaFoldDB" id="A0A3B0TGF7"/>
<proteinExistence type="predicted"/>
<dbReference type="EMBL" id="UOEQ01000066">
    <property type="protein sequence ID" value="VAW15213.1"/>
    <property type="molecule type" value="Genomic_DNA"/>
</dbReference>
<evidence type="ECO:0000313" key="1">
    <source>
        <dbReference type="EMBL" id="VAW15213.1"/>
    </source>
</evidence>